<keyword evidence="2" id="KW-1185">Reference proteome</keyword>
<accession>A0ABS0VBV6</accession>
<dbReference type="Proteomes" id="UP000614123">
    <property type="component" value="Unassembled WGS sequence"/>
</dbReference>
<dbReference type="EMBL" id="JAEILD010000035">
    <property type="protein sequence ID" value="MBI6648985.1"/>
    <property type="molecule type" value="Genomic_DNA"/>
</dbReference>
<evidence type="ECO:0000313" key="1">
    <source>
        <dbReference type="EMBL" id="MBI6648985.1"/>
    </source>
</evidence>
<comment type="caution">
    <text evidence="1">The sequence shown here is derived from an EMBL/GenBank/DDBJ whole genome shotgun (WGS) entry which is preliminary data.</text>
</comment>
<proteinExistence type="predicted"/>
<protein>
    <submittedName>
        <fullName evidence="1">Uncharacterized protein</fullName>
    </submittedName>
</protein>
<reference evidence="1 2" key="1">
    <citation type="submission" date="2020-12" db="EMBL/GenBank/DDBJ databases">
        <title>Comparative genomic insights into the epidemiology and virulence of plant pathogenic Pseudomonads from Turkey.</title>
        <authorList>
            <person name="Dillon M."/>
            <person name="Ruiz-Bedoya T."/>
            <person name="Bendalovic-Torma C."/>
            <person name="Guttman K.M."/>
            <person name="Kwak H."/>
            <person name="Middleton M.A."/>
            <person name="Wang P.W."/>
            <person name="Horuz S."/>
            <person name="Aysan Y."/>
            <person name="Guttman D.S."/>
        </authorList>
    </citation>
    <scope>NUCLEOTIDE SEQUENCE [LARGE SCALE GENOMIC DNA]</scope>
    <source>
        <strain evidence="1 2">S4_EA_3a</strain>
    </source>
</reference>
<dbReference type="RefSeq" id="WP_198718858.1">
    <property type="nucleotide sequence ID" value="NZ_JAEILD010000035.1"/>
</dbReference>
<sequence length="110" mass="11903">MDLKNAAEFDRVVTCVLTALAESFPRPMDLNFHALGLADGPGSNLVNGRYLDTESTPQHQFASHCVRFLLAEEYISGTVHPVWAAGVLLTAKGLELINAIPDSLLRGTHS</sequence>
<organism evidence="1 2">
    <name type="scientific">Pseudomonas veronii</name>
    <dbReference type="NCBI Taxonomy" id="76761"/>
    <lineage>
        <taxon>Bacteria</taxon>
        <taxon>Pseudomonadati</taxon>
        <taxon>Pseudomonadota</taxon>
        <taxon>Gammaproteobacteria</taxon>
        <taxon>Pseudomonadales</taxon>
        <taxon>Pseudomonadaceae</taxon>
        <taxon>Pseudomonas</taxon>
    </lineage>
</organism>
<gene>
    <name evidence="1" type="ORF">YA0849_08175</name>
</gene>
<name>A0ABS0VBV6_PSEVE</name>
<evidence type="ECO:0000313" key="2">
    <source>
        <dbReference type="Proteomes" id="UP000614123"/>
    </source>
</evidence>